<evidence type="ECO:0008006" key="5">
    <source>
        <dbReference type="Google" id="ProtNLM"/>
    </source>
</evidence>
<gene>
    <name evidence="1" type="ORF">IscW_ISCW019952</name>
</gene>
<dbReference type="EMBL" id="ABJB010775496">
    <property type="status" value="NOT_ANNOTATED_CDS"/>
    <property type="molecule type" value="Genomic_DNA"/>
</dbReference>
<dbReference type="PANTHER" id="PTHR36983">
    <property type="entry name" value="DNAJ HOMOLOG SUBFAMILY C MEMBER 13"/>
    <property type="match status" value="1"/>
</dbReference>
<dbReference type="PaxDb" id="6945-B7PRS6"/>
<dbReference type="Proteomes" id="UP000001555">
    <property type="component" value="Unassembled WGS sequence"/>
</dbReference>
<dbReference type="STRING" id="6945.B7PRS6"/>
<dbReference type="HOGENOM" id="CLU_001238_2_1_1"/>
<organism>
    <name type="scientific">Ixodes scapularis</name>
    <name type="common">Black-legged tick</name>
    <name type="synonym">Deer tick</name>
    <dbReference type="NCBI Taxonomy" id="6945"/>
    <lineage>
        <taxon>Eukaryota</taxon>
        <taxon>Metazoa</taxon>
        <taxon>Ecdysozoa</taxon>
        <taxon>Arthropoda</taxon>
        <taxon>Chelicerata</taxon>
        <taxon>Arachnida</taxon>
        <taxon>Acari</taxon>
        <taxon>Parasitiformes</taxon>
        <taxon>Ixodida</taxon>
        <taxon>Ixodoidea</taxon>
        <taxon>Ixodidae</taxon>
        <taxon>Ixodinae</taxon>
        <taxon>Ixodes</taxon>
    </lineage>
</organism>
<dbReference type="InterPro" id="IPR044978">
    <property type="entry name" value="GRV2/DNAJC13"/>
</dbReference>
<dbReference type="EMBL" id="DS774855">
    <property type="protein sequence ID" value="EEC09298.1"/>
    <property type="molecule type" value="Genomic_DNA"/>
</dbReference>
<dbReference type="SUPFAM" id="SSF48371">
    <property type="entry name" value="ARM repeat"/>
    <property type="match status" value="1"/>
</dbReference>
<keyword evidence="4" id="KW-1267">Proteomics identification</keyword>
<dbReference type="GO" id="GO:0007032">
    <property type="term" value="P:endosome organization"/>
    <property type="evidence" value="ECO:0007669"/>
    <property type="project" value="InterPro"/>
</dbReference>
<keyword evidence="3" id="KW-1185">Reference proteome</keyword>
<proteinExistence type="evidence at protein level"/>
<dbReference type="PANTHER" id="PTHR36983:SF2">
    <property type="entry name" value="DNAJ HOMOLOG SUBFAMILY C MEMBER 13"/>
    <property type="match status" value="1"/>
</dbReference>
<dbReference type="AlphaFoldDB" id="B7PRS6"/>
<dbReference type="InterPro" id="IPR016024">
    <property type="entry name" value="ARM-type_fold"/>
</dbReference>
<dbReference type="Gene3D" id="1.25.10.10">
    <property type="entry name" value="Leucine-rich Repeat Variant"/>
    <property type="match status" value="2"/>
</dbReference>
<dbReference type="EMBL" id="ABJB010749031">
    <property type="status" value="NOT_ANNOTATED_CDS"/>
    <property type="molecule type" value="Genomic_DNA"/>
</dbReference>
<dbReference type="InterPro" id="IPR011989">
    <property type="entry name" value="ARM-like"/>
</dbReference>
<dbReference type="VEuPathDB" id="VectorBase:ISCI019952"/>
<dbReference type="VEuPathDB" id="VectorBase:ISCW019952"/>
<accession>B7PRS6</accession>
<dbReference type="VEuPathDB" id="VectorBase:ISCP_000794"/>
<dbReference type="EMBL" id="ABJB010731262">
    <property type="status" value="NOT_ANNOTATED_CDS"/>
    <property type="molecule type" value="Genomic_DNA"/>
</dbReference>
<evidence type="ECO:0007829" key="4">
    <source>
        <dbReference type="PeptideAtlas" id="B7PRS6"/>
    </source>
</evidence>
<dbReference type="InParanoid" id="B7PRS6"/>
<dbReference type="EMBL" id="ABJB010160768">
    <property type="status" value="NOT_ANNOTATED_CDS"/>
    <property type="molecule type" value="Genomic_DNA"/>
</dbReference>
<sequence>MYCNVFWLQVLVRAVSRSVEVLNQSSGPSSLEAQVLSHTASCLAVAAQFPACCQALAGMEGLARDICRGLYFEHLSELSLVLVRCVGALAVDACLQTLLLEAGALFPLLLFMFRYDYTLAEGGVDSSASSNQQEVLNQLAEQSVIACGRLGGLLSGAQSSPPHPGVRGVLGALLTPYLVRKMALLTPAELLCLLTANTHSPYLIWDNGTRQELRDYLKTQQRSMVRSGECDESRGADFLYSSHKDELVVGDVYVRVYNEQPTFPLENPRQFILDLLDFVGSQAQYLHSARSLTEAPTAHRFEQSEQALLALHNALRNNPGLESLCIGHLRLLFCLLSLEGCGSLQLATVQVIQVLTGSQDCVQDVASCGVLGHLLLTLAASSSPQMRLAVMDALLPLMSNSKLVKEAIGKAFFAPFYLIRSHTYFANHTSRHCLTVYHVTHFLQLPDDLNLVQRDPGELVVAGVYVRLLVQNPGWSLRRPVEFLSEGLNALCALLAREPHQPEQLELLCQALCGVLQRQPPLRERLPAMGHLPQLAQGALAVAPARLCCLRLLHEAAHSQACAQALAATQCVSSLAESLRQRQSPEVVQLACQLLHVLLQREVPALVQQAVQSGLVEQLLTLLGQTWAPAATKALAVQALKAMASDLGSGDQVTGLLGQSPIWSDYRDQRHDLFVAATPTAGCLPSSSAGYLTQGQTGVPLPQSPPPLGHS</sequence>
<dbReference type="EMBL" id="ABJB010954996">
    <property type="status" value="NOT_ANNOTATED_CDS"/>
    <property type="molecule type" value="Genomic_DNA"/>
</dbReference>
<reference evidence="1 3" key="1">
    <citation type="submission" date="2008-03" db="EMBL/GenBank/DDBJ databases">
        <title>Annotation of Ixodes scapularis.</title>
        <authorList>
            <consortium name="Ixodes scapularis Genome Project Consortium"/>
            <person name="Caler E."/>
            <person name="Hannick L.I."/>
            <person name="Bidwell S."/>
            <person name="Joardar V."/>
            <person name="Thiagarajan M."/>
            <person name="Amedeo P."/>
            <person name="Galinsky K.J."/>
            <person name="Schobel S."/>
            <person name="Inman J."/>
            <person name="Hostetler J."/>
            <person name="Miller J."/>
            <person name="Hammond M."/>
            <person name="Megy K."/>
            <person name="Lawson D."/>
            <person name="Kodira C."/>
            <person name="Sutton G."/>
            <person name="Meyer J."/>
            <person name="Hill C.A."/>
            <person name="Birren B."/>
            <person name="Nene V."/>
            <person name="Collins F."/>
            <person name="Alarcon-Chaidez F."/>
            <person name="Wikel S."/>
            <person name="Strausberg R."/>
        </authorList>
    </citation>
    <scope>NUCLEOTIDE SEQUENCE [LARGE SCALE GENOMIC DNA]</scope>
    <source>
        <strain evidence="3">Wikel</strain>
        <strain evidence="1">Wikel colony</strain>
    </source>
</reference>
<name>B7PRS6_IXOSC</name>
<dbReference type="EMBL" id="ABJB010327972">
    <property type="status" value="NOT_ANNOTATED_CDS"/>
    <property type="molecule type" value="Genomic_DNA"/>
</dbReference>
<dbReference type="FunFam" id="1.25.10.10:FF:002093">
    <property type="entry name" value="Uncharacterized protein"/>
    <property type="match status" value="1"/>
</dbReference>
<evidence type="ECO:0000313" key="2">
    <source>
        <dbReference type="EnsemblMetazoa" id="ISCW019952-PA"/>
    </source>
</evidence>
<dbReference type="GO" id="GO:2000641">
    <property type="term" value="P:regulation of early endosome to late endosome transport"/>
    <property type="evidence" value="ECO:0007669"/>
    <property type="project" value="InterPro"/>
</dbReference>
<protein>
    <recommendedName>
        <fullName evidence="5">DnaJ homolog subfamily C member 13</fullName>
    </recommendedName>
</protein>
<dbReference type="OrthoDB" id="69656at2759"/>
<dbReference type="EMBL" id="ABJB010038355">
    <property type="status" value="NOT_ANNOTATED_CDS"/>
    <property type="molecule type" value="Genomic_DNA"/>
</dbReference>
<evidence type="ECO:0000313" key="1">
    <source>
        <dbReference type="EMBL" id="EEC09298.1"/>
    </source>
</evidence>
<dbReference type="EMBL" id="ABJB010239690">
    <property type="status" value="NOT_ANNOTATED_CDS"/>
    <property type="molecule type" value="Genomic_DNA"/>
</dbReference>
<dbReference type="EnsemblMetazoa" id="ISCW019952-RA">
    <property type="protein sequence ID" value="ISCW019952-PA"/>
    <property type="gene ID" value="ISCW019952"/>
</dbReference>
<dbReference type="EMBL" id="ABJB010456979">
    <property type="status" value="NOT_ANNOTATED_CDS"/>
    <property type="molecule type" value="Genomic_DNA"/>
</dbReference>
<reference evidence="2" key="2">
    <citation type="submission" date="2020-05" db="UniProtKB">
        <authorList>
            <consortium name="EnsemblMetazoa"/>
        </authorList>
    </citation>
    <scope>IDENTIFICATION</scope>
    <source>
        <strain evidence="2">wikel</strain>
    </source>
</reference>
<evidence type="ECO:0000313" key="3">
    <source>
        <dbReference type="Proteomes" id="UP000001555"/>
    </source>
</evidence>